<dbReference type="GO" id="GO:0016747">
    <property type="term" value="F:acyltransferase activity, transferring groups other than amino-acyl groups"/>
    <property type="evidence" value="ECO:0007669"/>
    <property type="project" value="InterPro"/>
</dbReference>
<gene>
    <name evidence="4" type="ORF">GJB61_09520</name>
</gene>
<sequence length="168" mass="19389">MIDVRKLEQQEYDFFMDMHYESIYILQGKPPKHELLNAPNLKKYSENWGRKGDMALIALYDNIPIGAVWYRLFDETNKGYGFIDCETPELGIAIHSNFRQQGLGLRLMEEIIQQAISDGYKSLSLSVDPENQVAVQLYEKLGFEYFGVSGTSWTMKLNFKINSTNGTR</sequence>
<reference evidence="4 5" key="1">
    <citation type="submission" date="2019-11" db="EMBL/GenBank/DDBJ databases">
        <title>Paenibacillus monticola sp. nov., a novel PGPR strain isolated from mountain sample in China.</title>
        <authorList>
            <person name="Zhao Q."/>
            <person name="Li H.-P."/>
            <person name="Zhang J.-L."/>
        </authorList>
    </citation>
    <scope>NUCLEOTIDE SEQUENCE [LARGE SCALE GENOMIC DNA]</scope>
    <source>
        <strain evidence="4 5">LC-T2</strain>
    </source>
</reference>
<dbReference type="InterPro" id="IPR000182">
    <property type="entry name" value="GNAT_dom"/>
</dbReference>
<name>A0A7X2L1L0_9BACL</name>
<dbReference type="InterPro" id="IPR016181">
    <property type="entry name" value="Acyl_CoA_acyltransferase"/>
</dbReference>
<evidence type="ECO:0000256" key="1">
    <source>
        <dbReference type="ARBA" id="ARBA00022679"/>
    </source>
</evidence>
<dbReference type="RefSeq" id="WP_154118278.1">
    <property type="nucleotide sequence ID" value="NZ_WJXB01000003.1"/>
</dbReference>
<dbReference type="AlphaFoldDB" id="A0A7X2L1L0"/>
<evidence type="ECO:0000259" key="3">
    <source>
        <dbReference type="PROSITE" id="PS51186"/>
    </source>
</evidence>
<comment type="caution">
    <text evidence="4">The sequence shown here is derived from an EMBL/GenBank/DDBJ whole genome shotgun (WGS) entry which is preliminary data.</text>
</comment>
<dbReference type="CDD" id="cd04301">
    <property type="entry name" value="NAT_SF"/>
    <property type="match status" value="1"/>
</dbReference>
<keyword evidence="5" id="KW-1185">Reference proteome</keyword>
<dbReference type="PANTHER" id="PTHR43420">
    <property type="entry name" value="ACETYLTRANSFERASE"/>
    <property type="match status" value="1"/>
</dbReference>
<dbReference type="EMBL" id="WJXB01000003">
    <property type="protein sequence ID" value="MRN53230.1"/>
    <property type="molecule type" value="Genomic_DNA"/>
</dbReference>
<dbReference type="InterPro" id="IPR050680">
    <property type="entry name" value="YpeA/RimI_acetyltransf"/>
</dbReference>
<protein>
    <submittedName>
        <fullName evidence="4">GNAT family N-acetyltransferase</fullName>
    </submittedName>
</protein>
<keyword evidence="2" id="KW-0012">Acyltransferase</keyword>
<dbReference type="Proteomes" id="UP000463051">
    <property type="component" value="Unassembled WGS sequence"/>
</dbReference>
<feature type="domain" description="N-acetyltransferase" evidence="3">
    <location>
        <begin position="2"/>
        <end position="160"/>
    </location>
</feature>
<evidence type="ECO:0000313" key="4">
    <source>
        <dbReference type="EMBL" id="MRN53230.1"/>
    </source>
</evidence>
<evidence type="ECO:0000256" key="2">
    <source>
        <dbReference type="ARBA" id="ARBA00023315"/>
    </source>
</evidence>
<dbReference type="Pfam" id="PF00583">
    <property type="entry name" value="Acetyltransf_1"/>
    <property type="match status" value="1"/>
</dbReference>
<dbReference type="Gene3D" id="3.40.630.30">
    <property type="match status" value="1"/>
</dbReference>
<organism evidence="4 5">
    <name type="scientific">Paenibacillus monticola</name>
    <dbReference type="NCBI Taxonomy" id="2666075"/>
    <lineage>
        <taxon>Bacteria</taxon>
        <taxon>Bacillati</taxon>
        <taxon>Bacillota</taxon>
        <taxon>Bacilli</taxon>
        <taxon>Bacillales</taxon>
        <taxon>Paenibacillaceae</taxon>
        <taxon>Paenibacillus</taxon>
    </lineage>
</organism>
<proteinExistence type="predicted"/>
<keyword evidence="1 4" id="KW-0808">Transferase</keyword>
<dbReference type="PROSITE" id="PS51186">
    <property type="entry name" value="GNAT"/>
    <property type="match status" value="1"/>
</dbReference>
<accession>A0A7X2L1L0</accession>
<evidence type="ECO:0000313" key="5">
    <source>
        <dbReference type="Proteomes" id="UP000463051"/>
    </source>
</evidence>
<dbReference type="SUPFAM" id="SSF55729">
    <property type="entry name" value="Acyl-CoA N-acyltransferases (Nat)"/>
    <property type="match status" value="1"/>
</dbReference>